<feature type="signal peptide" evidence="1">
    <location>
        <begin position="1"/>
        <end position="19"/>
    </location>
</feature>
<dbReference type="Gene3D" id="2.30.180.10">
    <property type="entry name" value="FAS1 domain"/>
    <property type="match status" value="1"/>
</dbReference>
<reference evidence="2" key="2">
    <citation type="submission" date="2020-11" db="EMBL/GenBank/DDBJ databases">
        <authorList>
            <person name="Cecchin M."/>
            <person name="Marcolungo L."/>
            <person name="Rossato M."/>
            <person name="Girolomoni L."/>
            <person name="Cosentino E."/>
            <person name="Cuine S."/>
            <person name="Li-Beisson Y."/>
            <person name="Delledonne M."/>
            <person name="Ballottari M."/>
        </authorList>
    </citation>
    <scope>NUCLEOTIDE SEQUENCE</scope>
    <source>
        <strain evidence="2">211/11P</strain>
        <tissue evidence="2">Whole cell</tissue>
    </source>
</reference>
<dbReference type="OrthoDB" id="10649561at2759"/>
<dbReference type="Proteomes" id="UP001055712">
    <property type="component" value="Unassembled WGS sequence"/>
</dbReference>
<keyword evidence="3" id="KW-1185">Reference proteome</keyword>
<gene>
    <name evidence="2" type="ORF">D9Q98_004781</name>
</gene>
<dbReference type="AlphaFoldDB" id="A0A9D4TRN0"/>
<protein>
    <recommendedName>
        <fullName evidence="4">FAS1 domain-containing protein</fullName>
    </recommendedName>
</protein>
<dbReference type="InterPro" id="IPR036378">
    <property type="entry name" value="FAS1_dom_sf"/>
</dbReference>
<evidence type="ECO:0000256" key="1">
    <source>
        <dbReference type="SAM" id="SignalP"/>
    </source>
</evidence>
<dbReference type="SUPFAM" id="SSF82153">
    <property type="entry name" value="FAS1 domain"/>
    <property type="match status" value="1"/>
</dbReference>
<name>A0A9D4TRN0_CHLVU</name>
<comment type="caution">
    <text evidence="2">The sequence shown here is derived from an EMBL/GenBank/DDBJ whole genome shotgun (WGS) entry which is preliminary data.</text>
</comment>
<sequence>MNALQIATLWLLAFASAGAIRDLSPAEKSKYFVEYAPTLYDAIAKAKLEFTLRAIQAVEMVHHFSNPLLAVTFLALDDDAWRELARSSRGQPINKMFSDTSFVRQVLKAHMVDFPLFTNSWPRDGGNFSLDTMLPERPIQLSMEGGRGSGSSGKFAVLGFQHAAVVCSVTDLRAGASVLHILSLRGSQQQQAAQAASQGTHTEQGLDPGGLAASRQAAAAGGSQVAAQLAAGTGQEMGETQVAAQGAAADQQAAIAAARAATEEQGGQGKQ</sequence>
<dbReference type="EMBL" id="SIDB01000006">
    <property type="protein sequence ID" value="KAI3431739.1"/>
    <property type="molecule type" value="Genomic_DNA"/>
</dbReference>
<feature type="chain" id="PRO_5038756974" description="FAS1 domain-containing protein" evidence="1">
    <location>
        <begin position="20"/>
        <end position="271"/>
    </location>
</feature>
<keyword evidence="1" id="KW-0732">Signal</keyword>
<evidence type="ECO:0000313" key="3">
    <source>
        <dbReference type="Proteomes" id="UP001055712"/>
    </source>
</evidence>
<accession>A0A9D4TRN0</accession>
<evidence type="ECO:0000313" key="2">
    <source>
        <dbReference type="EMBL" id="KAI3431739.1"/>
    </source>
</evidence>
<organism evidence="2 3">
    <name type="scientific">Chlorella vulgaris</name>
    <name type="common">Green alga</name>
    <dbReference type="NCBI Taxonomy" id="3077"/>
    <lineage>
        <taxon>Eukaryota</taxon>
        <taxon>Viridiplantae</taxon>
        <taxon>Chlorophyta</taxon>
        <taxon>core chlorophytes</taxon>
        <taxon>Trebouxiophyceae</taxon>
        <taxon>Chlorellales</taxon>
        <taxon>Chlorellaceae</taxon>
        <taxon>Chlorella clade</taxon>
        <taxon>Chlorella</taxon>
    </lineage>
</organism>
<proteinExistence type="predicted"/>
<evidence type="ECO:0008006" key="4">
    <source>
        <dbReference type="Google" id="ProtNLM"/>
    </source>
</evidence>
<reference evidence="2" key="1">
    <citation type="journal article" date="2019" name="Plant J.">
        <title>Chlorella vulgaris genome assembly and annotation reveals the molecular basis for metabolic acclimation to high light conditions.</title>
        <authorList>
            <person name="Cecchin M."/>
            <person name="Marcolungo L."/>
            <person name="Rossato M."/>
            <person name="Girolomoni L."/>
            <person name="Cosentino E."/>
            <person name="Cuine S."/>
            <person name="Li-Beisson Y."/>
            <person name="Delledonne M."/>
            <person name="Ballottari M."/>
        </authorList>
    </citation>
    <scope>NUCLEOTIDE SEQUENCE</scope>
    <source>
        <strain evidence="2">211/11P</strain>
    </source>
</reference>